<feature type="region of interest" description="Disordered" evidence="2">
    <location>
        <begin position="98"/>
        <end position="138"/>
    </location>
</feature>
<evidence type="ECO:0000313" key="4">
    <source>
        <dbReference type="Proteomes" id="UP000789739"/>
    </source>
</evidence>
<name>A0A9N9DQI3_9GLOM</name>
<gene>
    <name evidence="3" type="ORF">PBRASI_LOCUS9951</name>
</gene>
<organism evidence="3 4">
    <name type="scientific">Paraglomus brasilianum</name>
    <dbReference type="NCBI Taxonomy" id="144538"/>
    <lineage>
        <taxon>Eukaryota</taxon>
        <taxon>Fungi</taxon>
        <taxon>Fungi incertae sedis</taxon>
        <taxon>Mucoromycota</taxon>
        <taxon>Glomeromycotina</taxon>
        <taxon>Glomeromycetes</taxon>
        <taxon>Paraglomerales</taxon>
        <taxon>Paraglomeraceae</taxon>
        <taxon>Paraglomus</taxon>
    </lineage>
</organism>
<dbReference type="AlphaFoldDB" id="A0A9N9DQI3"/>
<dbReference type="Proteomes" id="UP000789739">
    <property type="component" value="Unassembled WGS sequence"/>
</dbReference>
<protein>
    <submittedName>
        <fullName evidence="3">8249_t:CDS:1</fullName>
    </submittedName>
</protein>
<accession>A0A9N9DQI3</accession>
<proteinExistence type="predicted"/>
<evidence type="ECO:0000256" key="2">
    <source>
        <dbReference type="SAM" id="MobiDB-lite"/>
    </source>
</evidence>
<evidence type="ECO:0000256" key="1">
    <source>
        <dbReference type="SAM" id="Coils"/>
    </source>
</evidence>
<dbReference type="OrthoDB" id="2421374at2759"/>
<feature type="non-terminal residue" evidence="3">
    <location>
        <position position="1"/>
    </location>
</feature>
<sequence>PFTNQLKQKLQDELDKLQAIDPIHQRDIVEIEAEIRKAEAERNDAMTKAAQEKDPTKKAQLIAVAQAAERKIKQAKTRLAKNPLSKLTQYSYISDMGRLFGGNLSSVPPTQPNPKSNPRTNNSRSDAGSDDEENTNSP</sequence>
<dbReference type="EMBL" id="CAJVPI010002504">
    <property type="protein sequence ID" value="CAG8644448.1"/>
    <property type="molecule type" value="Genomic_DNA"/>
</dbReference>
<feature type="compositionally biased region" description="Polar residues" evidence="2">
    <location>
        <begin position="103"/>
        <end position="126"/>
    </location>
</feature>
<feature type="compositionally biased region" description="Acidic residues" evidence="2">
    <location>
        <begin position="128"/>
        <end position="138"/>
    </location>
</feature>
<reference evidence="3" key="1">
    <citation type="submission" date="2021-06" db="EMBL/GenBank/DDBJ databases">
        <authorList>
            <person name="Kallberg Y."/>
            <person name="Tangrot J."/>
            <person name="Rosling A."/>
        </authorList>
    </citation>
    <scope>NUCLEOTIDE SEQUENCE</scope>
    <source>
        <strain evidence="3">BR232B</strain>
    </source>
</reference>
<keyword evidence="4" id="KW-1185">Reference proteome</keyword>
<evidence type="ECO:0000313" key="3">
    <source>
        <dbReference type="EMBL" id="CAG8644448.1"/>
    </source>
</evidence>
<keyword evidence="1" id="KW-0175">Coiled coil</keyword>
<feature type="coiled-coil region" evidence="1">
    <location>
        <begin position="28"/>
        <end position="78"/>
    </location>
</feature>
<comment type="caution">
    <text evidence="3">The sequence shown here is derived from an EMBL/GenBank/DDBJ whole genome shotgun (WGS) entry which is preliminary data.</text>
</comment>